<reference evidence="1" key="1">
    <citation type="submission" date="2020-08" db="EMBL/GenBank/DDBJ databases">
        <title>Multicomponent nature underlies the extraordinary mechanical properties of spider dragline silk.</title>
        <authorList>
            <person name="Kono N."/>
            <person name="Nakamura H."/>
            <person name="Mori M."/>
            <person name="Yoshida Y."/>
            <person name="Ohtoshi R."/>
            <person name="Malay A.D."/>
            <person name="Moran D.A.P."/>
            <person name="Tomita M."/>
            <person name="Numata K."/>
            <person name="Arakawa K."/>
        </authorList>
    </citation>
    <scope>NUCLEOTIDE SEQUENCE</scope>
</reference>
<accession>A0A8X6TKB8</accession>
<keyword evidence="2" id="KW-1185">Reference proteome</keyword>
<dbReference type="Proteomes" id="UP000887013">
    <property type="component" value="Unassembled WGS sequence"/>
</dbReference>
<name>A0A8X6TKB8_NEPPI</name>
<comment type="caution">
    <text evidence="1">The sequence shown here is derived from an EMBL/GenBank/DDBJ whole genome shotgun (WGS) entry which is preliminary data.</text>
</comment>
<dbReference type="AlphaFoldDB" id="A0A8X6TKB8"/>
<evidence type="ECO:0000313" key="1">
    <source>
        <dbReference type="EMBL" id="GFT19112.1"/>
    </source>
</evidence>
<dbReference type="EMBL" id="BMAW01059014">
    <property type="protein sequence ID" value="GFT19112.1"/>
    <property type="molecule type" value="Genomic_DNA"/>
</dbReference>
<gene>
    <name evidence="1" type="ORF">NPIL_208331</name>
</gene>
<evidence type="ECO:0000313" key="2">
    <source>
        <dbReference type="Proteomes" id="UP000887013"/>
    </source>
</evidence>
<protein>
    <submittedName>
        <fullName evidence="1">Uncharacterized protein</fullName>
    </submittedName>
</protein>
<organism evidence="1 2">
    <name type="scientific">Nephila pilipes</name>
    <name type="common">Giant wood spider</name>
    <name type="synonym">Nephila maculata</name>
    <dbReference type="NCBI Taxonomy" id="299642"/>
    <lineage>
        <taxon>Eukaryota</taxon>
        <taxon>Metazoa</taxon>
        <taxon>Ecdysozoa</taxon>
        <taxon>Arthropoda</taxon>
        <taxon>Chelicerata</taxon>
        <taxon>Arachnida</taxon>
        <taxon>Araneae</taxon>
        <taxon>Araneomorphae</taxon>
        <taxon>Entelegynae</taxon>
        <taxon>Araneoidea</taxon>
        <taxon>Nephilidae</taxon>
        <taxon>Nephila</taxon>
    </lineage>
</organism>
<proteinExistence type="predicted"/>
<sequence>MWKKKETRKKKIFTNFPIQTGNVPFSAPRIQTPFQFPSGPMKRDSEKFARFRNDSIHLAGATYKSYALRAPRLVNSVEANGGFRPCEAPVAIYDP</sequence>